<keyword evidence="4 6" id="KW-0472">Membrane</keyword>
<evidence type="ECO:0000256" key="4">
    <source>
        <dbReference type="ARBA" id="ARBA00023136"/>
    </source>
</evidence>
<dbReference type="GO" id="GO:0016020">
    <property type="term" value="C:membrane"/>
    <property type="evidence" value="ECO:0007669"/>
    <property type="project" value="UniProtKB-SubCell"/>
</dbReference>
<evidence type="ECO:0000256" key="3">
    <source>
        <dbReference type="ARBA" id="ARBA00022989"/>
    </source>
</evidence>
<feature type="transmembrane region" description="Helical" evidence="6">
    <location>
        <begin position="69"/>
        <end position="98"/>
    </location>
</feature>
<feature type="transmembrane region" description="Helical" evidence="6">
    <location>
        <begin position="110"/>
        <end position="131"/>
    </location>
</feature>
<dbReference type="RefSeq" id="XP_022330541.1">
    <property type="nucleotide sequence ID" value="XM_022474833.1"/>
</dbReference>
<evidence type="ECO:0000256" key="5">
    <source>
        <dbReference type="SAM" id="MobiDB-lite"/>
    </source>
</evidence>
<name>A0A8B8DU72_CRAVI</name>
<proteinExistence type="predicted"/>
<feature type="compositionally biased region" description="Low complexity" evidence="5">
    <location>
        <begin position="196"/>
        <end position="210"/>
    </location>
</feature>
<dbReference type="GeneID" id="111128886"/>
<dbReference type="KEGG" id="cvn:111128886"/>
<evidence type="ECO:0000313" key="7">
    <source>
        <dbReference type="Proteomes" id="UP000694844"/>
    </source>
</evidence>
<sequence>METKNLIYFLPGPIFMLIGLVLNIVSFSTPHWSKDDVSNVGLWKMCLGLSPNDENRLCFHFSGRSHLPLMTFVCSALSTVGVSLLTLAVAWSILSLFQSKKKARLWTQKAGGLCLISVVFNLFSLCLYAGSFDSISYDMIPKWSGVYDMQLSWSFTISCVGTSLSLVGSTASIYIALKYGTNVHITTNVSHVPSLHVHPPPSSRLSSPPRFGTPRVSSPLPFSSKKFSSGGSSPKRNITPVHIS</sequence>
<keyword evidence="7" id="KW-1185">Reference proteome</keyword>
<dbReference type="Gene3D" id="1.20.140.150">
    <property type="match status" value="1"/>
</dbReference>
<evidence type="ECO:0000256" key="6">
    <source>
        <dbReference type="SAM" id="Phobius"/>
    </source>
</evidence>
<accession>A0A8B8DU72</accession>
<evidence type="ECO:0000313" key="8">
    <source>
        <dbReference type="RefSeq" id="XP_022330541.1"/>
    </source>
</evidence>
<dbReference type="Proteomes" id="UP000694844">
    <property type="component" value="Chromosome 4"/>
</dbReference>
<feature type="region of interest" description="Disordered" evidence="5">
    <location>
        <begin position="196"/>
        <end position="244"/>
    </location>
</feature>
<evidence type="ECO:0000256" key="1">
    <source>
        <dbReference type="ARBA" id="ARBA00004141"/>
    </source>
</evidence>
<dbReference type="AlphaFoldDB" id="A0A8B8DU72"/>
<dbReference type="OrthoDB" id="6111495at2759"/>
<feature type="transmembrane region" description="Helical" evidence="6">
    <location>
        <begin position="151"/>
        <end position="177"/>
    </location>
</feature>
<feature type="compositionally biased region" description="Low complexity" evidence="5">
    <location>
        <begin position="217"/>
        <end position="235"/>
    </location>
</feature>
<organism evidence="7 8">
    <name type="scientific">Crassostrea virginica</name>
    <name type="common">Eastern oyster</name>
    <dbReference type="NCBI Taxonomy" id="6565"/>
    <lineage>
        <taxon>Eukaryota</taxon>
        <taxon>Metazoa</taxon>
        <taxon>Spiralia</taxon>
        <taxon>Lophotrochozoa</taxon>
        <taxon>Mollusca</taxon>
        <taxon>Bivalvia</taxon>
        <taxon>Autobranchia</taxon>
        <taxon>Pteriomorphia</taxon>
        <taxon>Ostreida</taxon>
        <taxon>Ostreoidea</taxon>
        <taxon>Ostreidae</taxon>
        <taxon>Crassostrea</taxon>
    </lineage>
</organism>
<reference evidence="8" key="1">
    <citation type="submission" date="2025-08" db="UniProtKB">
        <authorList>
            <consortium name="RefSeq"/>
        </authorList>
    </citation>
    <scope>IDENTIFICATION</scope>
    <source>
        <tissue evidence="8">Whole sample</tissue>
    </source>
</reference>
<feature type="transmembrane region" description="Helical" evidence="6">
    <location>
        <begin position="7"/>
        <end position="27"/>
    </location>
</feature>
<gene>
    <name evidence="8" type="primary">LOC111128886</name>
</gene>
<keyword evidence="2 6" id="KW-0812">Transmembrane</keyword>
<comment type="subcellular location">
    <subcellularLocation>
        <location evidence="1">Membrane</location>
        <topology evidence="1">Multi-pass membrane protein</topology>
    </subcellularLocation>
</comment>
<dbReference type="Pfam" id="PF13903">
    <property type="entry name" value="Claudin_2"/>
    <property type="match status" value="1"/>
</dbReference>
<protein>
    <submittedName>
        <fullName evidence="8">Uncharacterized protein LOC111128886</fullName>
    </submittedName>
</protein>
<dbReference type="InterPro" id="IPR004031">
    <property type="entry name" value="PMP22/EMP/MP20/Claudin"/>
</dbReference>
<keyword evidence="3 6" id="KW-1133">Transmembrane helix</keyword>
<evidence type="ECO:0000256" key="2">
    <source>
        <dbReference type="ARBA" id="ARBA00022692"/>
    </source>
</evidence>